<dbReference type="Gene3D" id="3.30.530.20">
    <property type="match status" value="1"/>
</dbReference>
<keyword evidence="1" id="KW-0472">Membrane</keyword>
<dbReference type="SUPFAM" id="SSF55961">
    <property type="entry name" value="Bet v1-like"/>
    <property type="match status" value="1"/>
</dbReference>
<dbReference type="InterPro" id="IPR010419">
    <property type="entry name" value="CO_DH_gsu"/>
</dbReference>
<keyword evidence="3" id="KW-1185">Reference proteome</keyword>
<dbReference type="PANTHER" id="PTHR38588">
    <property type="entry name" value="BLL0334 PROTEIN"/>
    <property type="match status" value="1"/>
</dbReference>
<dbReference type="InterPro" id="IPR023393">
    <property type="entry name" value="START-like_dom_sf"/>
</dbReference>
<sequence>MDMSGEYRIPAPRNDVWNALNDPEVLKACIPGCESLEMTSPTEMTAAVTSKIGPVKARFTGVVTLENMNPPESYTISGEGKGGVAGFAKGGADVRLVEDGDGTILTYTARAQVGGKLAQLGSRLIDSTARKMADDFFGKFSELVAGASAAARARAEEDDDPDFAVLQEAGTLAMTRAGEAVVHAASDVEQRIEKAVVDAEEKVEGAAAKGSFGGPVMWGLLALAAVIALLALGS</sequence>
<protein>
    <submittedName>
        <fullName evidence="2">Carbon monoxide dehydrogenase</fullName>
    </submittedName>
</protein>
<gene>
    <name evidence="2" type="ORF">GWI71_13535</name>
</gene>
<name>A0ABW9ZNU6_9HYPH</name>
<keyword evidence="1" id="KW-0812">Transmembrane</keyword>
<dbReference type="Proteomes" id="UP000541347">
    <property type="component" value="Unassembled WGS sequence"/>
</dbReference>
<accession>A0ABW9ZNU6</accession>
<organism evidence="2 3">
    <name type="scientific">Pannonibacter tanglangensis</name>
    <dbReference type="NCBI Taxonomy" id="2750084"/>
    <lineage>
        <taxon>Bacteria</taxon>
        <taxon>Pseudomonadati</taxon>
        <taxon>Pseudomonadota</taxon>
        <taxon>Alphaproteobacteria</taxon>
        <taxon>Hyphomicrobiales</taxon>
        <taxon>Stappiaceae</taxon>
        <taxon>Pannonibacter</taxon>
    </lineage>
</organism>
<dbReference type="RefSeq" id="WP_161676664.1">
    <property type="nucleotide sequence ID" value="NZ_JAABLP010000003.1"/>
</dbReference>
<evidence type="ECO:0000313" key="3">
    <source>
        <dbReference type="Proteomes" id="UP000541347"/>
    </source>
</evidence>
<proteinExistence type="predicted"/>
<comment type="caution">
    <text evidence="2">The sequence shown here is derived from an EMBL/GenBank/DDBJ whole genome shotgun (WGS) entry which is preliminary data.</text>
</comment>
<dbReference type="PANTHER" id="PTHR38588:SF1">
    <property type="entry name" value="BLL0334 PROTEIN"/>
    <property type="match status" value="1"/>
</dbReference>
<evidence type="ECO:0000313" key="2">
    <source>
        <dbReference type="EMBL" id="NBN64712.1"/>
    </source>
</evidence>
<dbReference type="Pfam" id="PF06240">
    <property type="entry name" value="COXG"/>
    <property type="match status" value="1"/>
</dbReference>
<dbReference type="EMBL" id="JAABLP010000003">
    <property type="protein sequence ID" value="NBN64712.1"/>
    <property type="molecule type" value="Genomic_DNA"/>
</dbReference>
<feature type="transmembrane region" description="Helical" evidence="1">
    <location>
        <begin position="212"/>
        <end position="232"/>
    </location>
</feature>
<evidence type="ECO:0000256" key="1">
    <source>
        <dbReference type="SAM" id="Phobius"/>
    </source>
</evidence>
<reference evidence="2 3" key="1">
    <citation type="submission" date="2020-01" db="EMBL/GenBank/DDBJ databases">
        <authorList>
            <person name="Peng S.Y."/>
            <person name="Li J."/>
            <person name="Wang M."/>
            <person name="Wang L."/>
            <person name="Wang C.Q."/>
            <person name="Wang J.R."/>
        </authorList>
    </citation>
    <scope>NUCLEOTIDE SEQUENCE [LARGE SCALE GENOMIC DNA]</scope>
    <source>
        <strain evidence="2 3">XCT-34</strain>
    </source>
</reference>
<keyword evidence="1" id="KW-1133">Transmembrane helix</keyword>
<dbReference type="CDD" id="cd05018">
    <property type="entry name" value="CoxG"/>
    <property type="match status" value="1"/>
</dbReference>